<evidence type="ECO:0000313" key="3">
    <source>
        <dbReference type="Proteomes" id="UP000825935"/>
    </source>
</evidence>
<gene>
    <name evidence="2" type="ORF">KP509_32G032000</name>
</gene>
<dbReference type="InterPro" id="IPR039300">
    <property type="entry name" value="JASON"/>
</dbReference>
<feature type="compositionally biased region" description="Basic residues" evidence="1">
    <location>
        <begin position="346"/>
        <end position="356"/>
    </location>
</feature>
<dbReference type="PANTHER" id="PTHR33318:SF7">
    <property type="entry name" value="PROTEIN JASON"/>
    <property type="match status" value="1"/>
</dbReference>
<organism evidence="2 3">
    <name type="scientific">Ceratopteris richardii</name>
    <name type="common">Triangle waterfern</name>
    <dbReference type="NCBI Taxonomy" id="49495"/>
    <lineage>
        <taxon>Eukaryota</taxon>
        <taxon>Viridiplantae</taxon>
        <taxon>Streptophyta</taxon>
        <taxon>Embryophyta</taxon>
        <taxon>Tracheophyta</taxon>
        <taxon>Polypodiopsida</taxon>
        <taxon>Polypodiidae</taxon>
        <taxon>Polypodiales</taxon>
        <taxon>Pteridineae</taxon>
        <taxon>Pteridaceae</taxon>
        <taxon>Parkerioideae</taxon>
        <taxon>Ceratopteris</taxon>
    </lineage>
</organism>
<dbReference type="GO" id="GO:0007142">
    <property type="term" value="P:male meiosis II"/>
    <property type="evidence" value="ECO:0007669"/>
    <property type="project" value="InterPro"/>
</dbReference>
<protein>
    <submittedName>
        <fullName evidence="2">Uncharacterized protein</fullName>
    </submittedName>
</protein>
<feature type="compositionally biased region" description="Polar residues" evidence="1">
    <location>
        <begin position="331"/>
        <end position="344"/>
    </location>
</feature>
<feature type="compositionally biased region" description="Polar residues" evidence="1">
    <location>
        <begin position="307"/>
        <end position="322"/>
    </location>
</feature>
<feature type="region of interest" description="Disordered" evidence="1">
    <location>
        <begin position="440"/>
        <end position="510"/>
    </location>
</feature>
<dbReference type="AlphaFoldDB" id="A0A8T2QS76"/>
<accession>A0A8T2QS76</accession>
<proteinExistence type="predicted"/>
<comment type="caution">
    <text evidence="2">The sequence shown here is derived from an EMBL/GenBank/DDBJ whole genome shotgun (WGS) entry which is preliminary data.</text>
</comment>
<keyword evidence="3" id="KW-1185">Reference proteome</keyword>
<feature type="compositionally biased region" description="Polar residues" evidence="1">
    <location>
        <begin position="446"/>
        <end position="473"/>
    </location>
</feature>
<dbReference type="Proteomes" id="UP000825935">
    <property type="component" value="Chromosome 32"/>
</dbReference>
<name>A0A8T2QS76_CERRI</name>
<evidence type="ECO:0000313" key="2">
    <source>
        <dbReference type="EMBL" id="KAH7286992.1"/>
    </source>
</evidence>
<feature type="region of interest" description="Disordered" evidence="1">
    <location>
        <begin position="307"/>
        <end position="358"/>
    </location>
</feature>
<reference evidence="2" key="1">
    <citation type="submission" date="2021-08" db="EMBL/GenBank/DDBJ databases">
        <title>WGS assembly of Ceratopteris richardii.</title>
        <authorList>
            <person name="Marchant D.B."/>
            <person name="Chen G."/>
            <person name="Jenkins J."/>
            <person name="Shu S."/>
            <person name="Leebens-Mack J."/>
            <person name="Grimwood J."/>
            <person name="Schmutz J."/>
            <person name="Soltis P."/>
            <person name="Soltis D."/>
            <person name="Chen Z.-H."/>
        </authorList>
    </citation>
    <scope>NUCLEOTIDE SEQUENCE</scope>
    <source>
        <strain evidence="2">Whitten #5841</strain>
        <tissue evidence="2">Leaf</tissue>
    </source>
</reference>
<sequence length="545" mass="60848">MDWIFSCFRCKPRCQEYSPSSPTQCQVTSDKPGRVARNHVTEAFLQEGKVDVQIYPERRDPFEIGKKIDKSLITFFSTDNIYRSPRKYPSNHLLHIEVLPDVCLSPEEDLTSKTSVAAGGRRGTRRFSVCQSGFKRDDGHALRKGVEEPEQTNVTTALSAPEDASCFQRAEEQAKKVMIHTTLSSPDGTFTSSCLECVYPSGETIIYENFASGEGKDIDLSAGEHASKNIKYIPSASNEDPTFHKTGVTVTEPEGFDVWYKESRSSPESCLLQRFPQRDAEKTLLYSKAEESQITIFDDSYEGFSDSSSQSFTGRSIHTSETVVEGDTKSNDLVNSRQSSLESRSTCHKPGHHKKSGIQISEMPDCRGITSKFQISDFDAWITFRDVNKQRTISPANIWCEESLEMPSSDSSDGNVSPLQYCSVSQPATRKIEDEIFHMGKAEPRTPSSTCSPTKMTTSLEATDTPVNGSSQSKHPRRRGSRCKQSSSVSDEWWDGKGIPNSTTKYKEDQKVSWHATPFEVRLERALARQSPSLQKKLFAGATTT</sequence>
<dbReference type="OrthoDB" id="1932581at2759"/>
<evidence type="ECO:0000256" key="1">
    <source>
        <dbReference type="SAM" id="MobiDB-lite"/>
    </source>
</evidence>
<dbReference type="PANTHER" id="PTHR33318">
    <property type="entry name" value="ASPARTYL/GLUTAMYL-TRNA(ASN/GLN) AMIDOTRANSFERASE SUBUNIT"/>
    <property type="match status" value="1"/>
</dbReference>
<dbReference type="EMBL" id="CM035437">
    <property type="protein sequence ID" value="KAH7286992.1"/>
    <property type="molecule type" value="Genomic_DNA"/>
</dbReference>